<dbReference type="OrthoDB" id="3256at2157"/>
<keyword evidence="1" id="KW-0472">Membrane</keyword>
<dbReference type="InParanoid" id="A9A4S9"/>
<dbReference type="KEGG" id="nmr:Nmar_1487"/>
<dbReference type="RefSeq" id="WP_012215870.1">
    <property type="nucleotide sequence ID" value="NC_010085.1"/>
</dbReference>
<feature type="transmembrane region" description="Helical" evidence="1">
    <location>
        <begin position="60"/>
        <end position="79"/>
    </location>
</feature>
<sequence>MEIKNQTLFFIGIIVLILGILIIIFDYPQIQYLENSGESEINFLKDMESFSIYQRLQIEITVGAGLFVGGIGLLVVSFLKRFENRLR</sequence>
<proteinExistence type="predicted"/>
<dbReference type="AlphaFoldDB" id="A9A4S9"/>
<dbReference type="EnsemblBacteria" id="ABX13383">
    <property type="protein sequence ID" value="ABX13383"/>
    <property type="gene ID" value="Nmar_1487"/>
</dbReference>
<evidence type="ECO:0000313" key="2">
    <source>
        <dbReference type="EMBL" id="ABX13383.1"/>
    </source>
</evidence>
<accession>A9A4S9</accession>
<feature type="transmembrane region" description="Helical" evidence="1">
    <location>
        <begin position="7"/>
        <end position="25"/>
    </location>
</feature>
<evidence type="ECO:0000313" key="3">
    <source>
        <dbReference type="Proteomes" id="UP000000792"/>
    </source>
</evidence>
<reference evidence="2 3" key="1">
    <citation type="journal article" date="2010" name="Proc. Natl. Acad. Sci. U.S.A.">
        <title>Nitrosopumilus maritimus genome reveals unique mechanisms for nitrification and autotrophy in globally distributed marine crenarchaea.</title>
        <authorList>
            <person name="Walker C.B."/>
            <person name="de la Torre J.R."/>
            <person name="Klotz M.G."/>
            <person name="Urakawa H."/>
            <person name="Pinel N."/>
            <person name="Arp D.J."/>
            <person name="Brochier-Armanet C."/>
            <person name="Chain P.S."/>
            <person name="Chan P.P."/>
            <person name="Gollabgir A."/>
            <person name="Hemp J."/>
            <person name="Hugler M."/>
            <person name="Karr E.A."/>
            <person name="Konneke M."/>
            <person name="Shin M."/>
            <person name="Lawton T.J."/>
            <person name="Lowe T."/>
            <person name="Martens-Habbena W."/>
            <person name="Sayavedra-Soto L.A."/>
            <person name="Lang D."/>
            <person name="Sievert S.M."/>
            <person name="Rosenzweig A.C."/>
            <person name="Manning G."/>
            <person name="Stahl D.A."/>
        </authorList>
    </citation>
    <scope>NUCLEOTIDE SEQUENCE [LARGE SCALE GENOMIC DNA]</scope>
    <source>
        <strain evidence="2 3">SCM1</strain>
    </source>
</reference>
<evidence type="ECO:0000256" key="1">
    <source>
        <dbReference type="SAM" id="Phobius"/>
    </source>
</evidence>
<keyword evidence="1" id="KW-1133">Transmembrane helix</keyword>
<dbReference type="HOGENOM" id="CLU_2340011_0_0_2"/>
<gene>
    <name evidence="2" type="ordered locus">Nmar_1487</name>
</gene>
<protein>
    <submittedName>
        <fullName evidence="2">Uncharacterized protein</fullName>
    </submittedName>
</protein>
<dbReference type="GeneID" id="5772983"/>
<dbReference type="Proteomes" id="UP000000792">
    <property type="component" value="Chromosome"/>
</dbReference>
<name>A9A4S9_NITMS</name>
<keyword evidence="3" id="KW-1185">Reference proteome</keyword>
<keyword evidence="1" id="KW-0812">Transmembrane</keyword>
<organism evidence="2 3">
    <name type="scientific">Nitrosopumilus maritimus (strain SCM1)</name>
    <dbReference type="NCBI Taxonomy" id="436308"/>
    <lineage>
        <taxon>Archaea</taxon>
        <taxon>Nitrososphaerota</taxon>
        <taxon>Nitrososphaeria</taxon>
        <taxon>Nitrosopumilales</taxon>
        <taxon>Nitrosopumilaceae</taxon>
        <taxon>Nitrosopumilus</taxon>
    </lineage>
</organism>
<dbReference type="EMBL" id="CP000866">
    <property type="protein sequence ID" value="ABX13383.1"/>
    <property type="molecule type" value="Genomic_DNA"/>
</dbReference>